<evidence type="ECO:0000313" key="14">
    <source>
        <dbReference type="Proteomes" id="UP001589865"/>
    </source>
</evidence>
<evidence type="ECO:0000256" key="5">
    <source>
        <dbReference type="ARBA" id="ARBA00022692"/>
    </source>
</evidence>
<feature type="transmembrane region" description="Helical" evidence="11">
    <location>
        <begin position="12"/>
        <end position="29"/>
    </location>
</feature>
<dbReference type="InterPro" id="IPR001478">
    <property type="entry name" value="PDZ"/>
</dbReference>
<dbReference type="RefSeq" id="WP_377043934.1">
    <property type="nucleotide sequence ID" value="NZ_JBHLUN010000005.1"/>
</dbReference>
<dbReference type="InterPro" id="IPR008915">
    <property type="entry name" value="Peptidase_M50"/>
</dbReference>
<keyword evidence="4" id="KW-0645">Protease</keyword>
<dbReference type="CDD" id="cd23081">
    <property type="entry name" value="cpPDZ_EcRseP-like"/>
    <property type="match status" value="1"/>
</dbReference>
<dbReference type="PROSITE" id="PS50106">
    <property type="entry name" value="PDZ"/>
    <property type="match status" value="1"/>
</dbReference>
<dbReference type="PANTHER" id="PTHR42837:SF2">
    <property type="entry name" value="MEMBRANE METALLOPROTEASE ARASP2, CHLOROPLASTIC-RELATED"/>
    <property type="match status" value="1"/>
</dbReference>
<comment type="cofactor">
    <cofactor evidence="1 11">
        <name>Zn(2+)</name>
        <dbReference type="ChEBI" id="CHEBI:29105"/>
    </cofactor>
</comment>
<evidence type="ECO:0000313" key="13">
    <source>
        <dbReference type="EMBL" id="MFC0408189.1"/>
    </source>
</evidence>
<evidence type="ECO:0000256" key="2">
    <source>
        <dbReference type="ARBA" id="ARBA00004141"/>
    </source>
</evidence>
<dbReference type="InterPro" id="IPR036034">
    <property type="entry name" value="PDZ_sf"/>
</dbReference>
<keyword evidence="14" id="KW-1185">Reference proteome</keyword>
<keyword evidence="11" id="KW-0479">Metal-binding</keyword>
<evidence type="ECO:0000256" key="6">
    <source>
        <dbReference type="ARBA" id="ARBA00022801"/>
    </source>
</evidence>
<dbReference type="Gene3D" id="2.30.42.10">
    <property type="match status" value="1"/>
</dbReference>
<keyword evidence="9 11" id="KW-0482">Metalloprotease</keyword>
<feature type="transmembrane region" description="Helical" evidence="11">
    <location>
        <begin position="340"/>
        <end position="358"/>
    </location>
</feature>
<dbReference type="Pfam" id="PF02163">
    <property type="entry name" value="Peptidase_M50"/>
    <property type="match status" value="1"/>
</dbReference>
<keyword evidence="6 11" id="KW-0378">Hydrolase</keyword>
<evidence type="ECO:0000256" key="7">
    <source>
        <dbReference type="ARBA" id="ARBA00022833"/>
    </source>
</evidence>
<evidence type="ECO:0000259" key="12">
    <source>
        <dbReference type="PROSITE" id="PS50106"/>
    </source>
</evidence>
<gene>
    <name evidence="13" type="primary">rseP</name>
    <name evidence="13" type="ORF">ACFFGY_08015</name>
</gene>
<evidence type="ECO:0000256" key="1">
    <source>
        <dbReference type="ARBA" id="ARBA00001947"/>
    </source>
</evidence>
<comment type="caution">
    <text evidence="13">The sequence shown here is derived from an EMBL/GenBank/DDBJ whole genome shotgun (WGS) entry which is preliminary data.</text>
</comment>
<dbReference type="Pfam" id="PF17820">
    <property type="entry name" value="PDZ_6"/>
    <property type="match status" value="1"/>
</dbReference>
<keyword evidence="8 11" id="KW-1133">Transmembrane helix</keyword>
<dbReference type="SUPFAM" id="SSF50156">
    <property type="entry name" value="PDZ domain-like"/>
    <property type="match status" value="1"/>
</dbReference>
<evidence type="ECO:0000256" key="4">
    <source>
        <dbReference type="ARBA" id="ARBA00022670"/>
    </source>
</evidence>
<dbReference type="InterPro" id="IPR041489">
    <property type="entry name" value="PDZ_6"/>
</dbReference>
<dbReference type="EC" id="3.4.24.-" evidence="11"/>
<sequence>MDPSLGTLVGPLRTIIAFVVVLGVLVFIHEAGHYWAARWRGVHVERFAIGFGRALARWTDRRGTEWQIGWLPLGGYVKLHGHEQPADVSPEDRARWQAGRTFHDKPVGDRAIVVAAGPIANFVLAAVLFALLFATVGQPVMTATVGQVVAGSAAEQAGLQQGDTILSVDGTPITRFTELQDRVGPSAGKPLALHVQRGLQLLDLTATPSARPGSEGQQPTGVLGIAAGAPTFEQVGPLRAVWMGVTRTVEVSRETLVGVWQMITRQRGTDELGGPLRIMQISGQAAALGLPSLITFIAVLSVNLGLINLFPIPVLDGGHLVFYAVEALRGRPLSARAMEYGLRAGLAVLATLFIFSTWNDLSHLGVVRWIAGLAG</sequence>
<evidence type="ECO:0000256" key="9">
    <source>
        <dbReference type="ARBA" id="ARBA00023049"/>
    </source>
</evidence>
<accession>A0ABV6JR45</accession>
<keyword evidence="5 11" id="KW-0812">Transmembrane</keyword>
<dbReference type="EMBL" id="JBHLUN010000005">
    <property type="protein sequence ID" value="MFC0408189.1"/>
    <property type="molecule type" value="Genomic_DNA"/>
</dbReference>
<evidence type="ECO:0000256" key="3">
    <source>
        <dbReference type="ARBA" id="ARBA00007931"/>
    </source>
</evidence>
<keyword evidence="7 11" id="KW-0862">Zinc</keyword>
<dbReference type="SMART" id="SM00228">
    <property type="entry name" value="PDZ"/>
    <property type="match status" value="1"/>
</dbReference>
<name>A0ABV6JR45_9PROT</name>
<proteinExistence type="inferred from homology"/>
<protein>
    <recommendedName>
        <fullName evidence="11">Zinc metalloprotease</fullName>
        <ecNumber evidence="11">3.4.24.-</ecNumber>
    </recommendedName>
</protein>
<dbReference type="InterPro" id="IPR004387">
    <property type="entry name" value="Pept_M50_Zn"/>
</dbReference>
<evidence type="ECO:0000256" key="11">
    <source>
        <dbReference type="RuleBase" id="RU362031"/>
    </source>
</evidence>
<dbReference type="Proteomes" id="UP001589865">
    <property type="component" value="Unassembled WGS sequence"/>
</dbReference>
<dbReference type="GO" id="GO:0008237">
    <property type="term" value="F:metallopeptidase activity"/>
    <property type="evidence" value="ECO:0007669"/>
    <property type="project" value="UniProtKB-KW"/>
</dbReference>
<comment type="subcellular location">
    <subcellularLocation>
        <location evidence="2">Membrane</location>
        <topology evidence="2">Multi-pass membrane protein</topology>
    </subcellularLocation>
</comment>
<dbReference type="CDD" id="cd06163">
    <property type="entry name" value="S2P-M50_PDZ_RseP-like"/>
    <property type="match status" value="1"/>
</dbReference>
<evidence type="ECO:0000256" key="8">
    <source>
        <dbReference type="ARBA" id="ARBA00022989"/>
    </source>
</evidence>
<dbReference type="NCBIfam" id="TIGR00054">
    <property type="entry name" value="RIP metalloprotease RseP"/>
    <property type="match status" value="1"/>
</dbReference>
<keyword evidence="10 11" id="KW-0472">Membrane</keyword>
<feature type="transmembrane region" description="Helical" evidence="11">
    <location>
        <begin position="285"/>
        <end position="304"/>
    </location>
</feature>
<reference evidence="13 14" key="1">
    <citation type="submission" date="2024-09" db="EMBL/GenBank/DDBJ databases">
        <authorList>
            <person name="Sun Q."/>
            <person name="Mori K."/>
        </authorList>
    </citation>
    <scope>NUCLEOTIDE SEQUENCE [LARGE SCALE GENOMIC DNA]</scope>
    <source>
        <strain evidence="13 14">TBRC 5777</strain>
    </source>
</reference>
<evidence type="ECO:0000256" key="10">
    <source>
        <dbReference type="ARBA" id="ARBA00023136"/>
    </source>
</evidence>
<feature type="transmembrane region" description="Helical" evidence="11">
    <location>
        <begin position="111"/>
        <end position="134"/>
    </location>
</feature>
<feature type="domain" description="PDZ" evidence="12">
    <location>
        <begin position="145"/>
        <end position="177"/>
    </location>
</feature>
<comment type="similarity">
    <text evidence="3 11">Belongs to the peptidase M50B family.</text>
</comment>
<dbReference type="PANTHER" id="PTHR42837">
    <property type="entry name" value="REGULATOR OF SIGMA-E PROTEASE RSEP"/>
    <property type="match status" value="1"/>
</dbReference>
<organism evidence="13 14">
    <name type="scientific">Roseomonas elaeocarpi</name>
    <dbReference type="NCBI Taxonomy" id="907779"/>
    <lineage>
        <taxon>Bacteria</taxon>
        <taxon>Pseudomonadati</taxon>
        <taxon>Pseudomonadota</taxon>
        <taxon>Alphaproteobacteria</taxon>
        <taxon>Acetobacterales</taxon>
        <taxon>Roseomonadaceae</taxon>
        <taxon>Roseomonas</taxon>
    </lineage>
</organism>